<comment type="caution">
    <text evidence="1">The sequence shown here is derived from an EMBL/GenBank/DDBJ whole genome shotgun (WGS) entry which is preliminary data.</text>
</comment>
<gene>
    <name evidence="1" type="ORF">SAMN04488009_1013</name>
</gene>
<reference evidence="1 2" key="1">
    <citation type="submission" date="2017-06" db="EMBL/GenBank/DDBJ databases">
        <authorList>
            <person name="Varghese N."/>
            <person name="Submissions S."/>
        </authorList>
    </citation>
    <scope>NUCLEOTIDE SEQUENCE [LARGE SCALE GENOMIC DNA]</scope>
    <source>
        <strain evidence="1 2">DSM 19840</strain>
    </source>
</reference>
<proteinExistence type="predicted"/>
<accession>A0ABY1SE14</accession>
<organism evidence="1 2">
    <name type="scientific">Maribacter sedimenticola</name>
    <dbReference type="NCBI Taxonomy" id="228956"/>
    <lineage>
        <taxon>Bacteria</taxon>
        <taxon>Pseudomonadati</taxon>
        <taxon>Bacteroidota</taxon>
        <taxon>Flavobacteriia</taxon>
        <taxon>Flavobacteriales</taxon>
        <taxon>Flavobacteriaceae</taxon>
        <taxon>Maribacter</taxon>
    </lineage>
</organism>
<evidence type="ECO:0008006" key="3">
    <source>
        <dbReference type="Google" id="ProtNLM"/>
    </source>
</evidence>
<evidence type="ECO:0000313" key="2">
    <source>
        <dbReference type="Proteomes" id="UP000198337"/>
    </source>
</evidence>
<dbReference type="EMBL" id="FZNV01000001">
    <property type="protein sequence ID" value="SNR29957.1"/>
    <property type="molecule type" value="Genomic_DNA"/>
</dbReference>
<dbReference type="Proteomes" id="UP000198337">
    <property type="component" value="Unassembled WGS sequence"/>
</dbReference>
<sequence>MLLDIHIMSTFKNLILLFVLAIAVSCSKSSTTTEEETPTPSVNKEANLLATGDSANDILSNSTYDKLLIEIGYVEGFRPTATAMTQFTDYLRQYTFKEDIEIIYNELPSPVEDELTLQEIVELETKNRTAFNTGSTLAIYIYFADSPAEGDDLEGGLVTLGAVYRNTSMIIHEITVRKLAARSSSINNEDVETATLNHEFGHLFGLVNLGTDMVNDHESESENEDGELVGDKHCNQDGCLMRAELQFGSNSVLGKSQKMSAKTAYEDGVTSGCILSGESVLRMLEKQTAKGVASVALDPECILDIRANGGR</sequence>
<keyword evidence="2" id="KW-1185">Reference proteome</keyword>
<evidence type="ECO:0000313" key="1">
    <source>
        <dbReference type="EMBL" id="SNR29957.1"/>
    </source>
</evidence>
<protein>
    <recommendedName>
        <fullName evidence="3">Membrane metalloprotease</fullName>
    </recommendedName>
</protein>
<name>A0ABY1SE14_9FLAO</name>